<feature type="transmembrane region" description="Helical" evidence="6">
    <location>
        <begin position="218"/>
        <end position="240"/>
    </location>
</feature>
<dbReference type="AlphaFoldDB" id="B4RGB9"/>
<feature type="transmembrane region" description="Helical" evidence="6">
    <location>
        <begin position="70"/>
        <end position="93"/>
    </location>
</feature>
<dbReference type="PANTHER" id="PTHR30213">
    <property type="entry name" value="INNER MEMBRANE PROTEIN YHJD"/>
    <property type="match status" value="1"/>
</dbReference>
<evidence type="ECO:0000256" key="3">
    <source>
        <dbReference type="ARBA" id="ARBA00022692"/>
    </source>
</evidence>
<dbReference type="HOGENOM" id="CLU_045539_0_0_5"/>
<dbReference type="GO" id="GO:0005886">
    <property type="term" value="C:plasma membrane"/>
    <property type="evidence" value="ECO:0007669"/>
    <property type="project" value="UniProtKB-SubCell"/>
</dbReference>
<keyword evidence="8" id="KW-1185">Reference proteome</keyword>
<dbReference type="STRING" id="450851.PHZ_c0829"/>
<evidence type="ECO:0000256" key="5">
    <source>
        <dbReference type="ARBA" id="ARBA00023136"/>
    </source>
</evidence>
<accession>B4RGB9</accession>
<dbReference type="NCBIfam" id="TIGR00765">
    <property type="entry name" value="yihY_not_rbn"/>
    <property type="match status" value="1"/>
</dbReference>
<protein>
    <submittedName>
        <fullName evidence="7">Ribonuclease RNase BN (RBN) transmembrane protein</fullName>
    </submittedName>
</protein>
<reference evidence="7 8" key="1">
    <citation type="journal article" date="2008" name="BMC Genomics">
        <title>Complete genome of Phenylobacterium zucineum - a novel facultative intracellular bacterium isolated from human erythroleukemia cell line K562.</title>
        <authorList>
            <person name="Luo Y."/>
            <person name="Xu X."/>
            <person name="Ding Z."/>
            <person name="Liu Z."/>
            <person name="Zhang B."/>
            <person name="Yan Z."/>
            <person name="Sun J."/>
            <person name="Hu S."/>
            <person name="Hu X."/>
        </authorList>
    </citation>
    <scope>NUCLEOTIDE SEQUENCE [LARGE SCALE GENOMIC DNA]</scope>
    <source>
        <strain evidence="7 8">HLK1</strain>
    </source>
</reference>
<evidence type="ECO:0000256" key="4">
    <source>
        <dbReference type="ARBA" id="ARBA00022989"/>
    </source>
</evidence>
<name>B4RGB9_PHEZH</name>
<keyword evidence="3 6" id="KW-0812">Transmembrane</keyword>
<keyword evidence="5 6" id="KW-0472">Membrane</keyword>
<dbReference type="Pfam" id="PF03631">
    <property type="entry name" value="Virul_fac_BrkB"/>
    <property type="match status" value="1"/>
</dbReference>
<dbReference type="EMBL" id="CP000747">
    <property type="protein sequence ID" value="ACG77243.1"/>
    <property type="molecule type" value="Genomic_DNA"/>
</dbReference>
<evidence type="ECO:0000256" key="6">
    <source>
        <dbReference type="SAM" id="Phobius"/>
    </source>
</evidence>
<comment type="subcellular location">
    <subcellularLocation>
        <location evidence="1">Cell membrane</location>
        <topology evidence="1">Multi-pass membrane protein</topology>
    </subcellularLocation>
</comment>
<dbReference type="eggNOG" id="COG1295">
    <property type="taxonomic scope" value="Bacteria"/>
</dbReference>
<organism evidence="7 8">
    <name type="scientific">Phenylobacterium zucineum (strain HLK1)</name>
    <dbReference type="NCBI Taxonomy" id="450851"/>
    <lineage>
        <taxon>Bacteria</taxon>
        <taxon>Pseudomonadati</taxon>
        <taxon>Pseudomonadota</taxon>
        <taxon>Alphaproteobacteria</taxon>
        <taxon>Caulobacterales</taxon>
        <taxon>Caulobacteraceae</taxon>
        <taxon>Phenylobacterium</taxon>
    </lineage>
</organism>
<gene>
    <name evidence="7" type="ordered locus">PHZ_c0829</name>
</gene>
<keyword evidence="4 6" id="KW-1133">Transmembrane helix</keyword>
<evidence type="ECO:0000256" key="2">
    <source>
        <dbReference type="ARBA" id="ARBA00022475"/>
    </source>
</evidence>
<dbReference type="PANTHER" id="PTHR30213:SF0">
    <property type="entry name" value="UPF0761 MEMBRANE PROTEIN YIHY"/>
    <property type="match status" value="1"/>
</dbReference>
<dbReference type="KEGG" id="pzu:PHZ_c0829"/>
<sequence length="315" mass="34365">MIFVAGSITFFTLLAIFPALGAFVSIYGLIADVAAVNDQLAQLSLVFPAEVVRIVGEQMMRLATERSANLSVAFLVSLLLSIWTANAGMKALFDGLNIAYGETETRNFFYRTALTYAFTLAFLLFITLVSAILVAAPIALKTFGLRSGWMFGVRWLALFFVAAAAFSVAYRFGPCRRRARWRWVTWGAVVAAVLWMAGSAGFSWYVNNIAHLQVTYGSLGAAIGFMLWVWFSVLVVLTGAELNAEIEHQTAVDSTVGPPKPMGERGAVMADSVGLRFIGVRKGARLLWADVRRQGANLLRRDRAPPPLAKRGDGP</sequence>
<dbReference type="PIRSF" id="PIRSF035875">
    <property type="entry name" value="RNase_BN"/>
    <property type="match status" value="1"/>
</dbReference>
<dbReference type="InterPro" id="IPR017039">
    <property type="entry name" value="Virul_fac_BrkB"/>
</dbReference>
<evidence type="ECO:0000313" key="7">
    <source>
        <dbReference type="EMBL" id="ACG77243.1"/>
    </source>
</evidence>
<proteinExistence type="predicted"/>
<feature type="transmembrane region" description="Helical" evidence="6">
    <location>
        <begin position="114"/>
        <end position="140"/>
    </location>
</feature>
<dbReference type="Proteomes" id="UP000001868">
    <property type="component" value="Chromosome"/>
</dbReference>
<evidence type="ECO:0000256" key="1">
    <source>
        <dbReference type="ARBA" id="ARBA00004651"/>
    </source>
</evidence>
<feature type="transmembrane region" description="Helical" evidence="6">
    <location>
        <begin position="184"/>
        <end position="206"/>
    </location>
</feature>
<evidence type="ECO:0000313" key="8">
    <source>
        <dbReference type="Proteomes" id="UP000001868"/>
    </source>
</evidence>
<keyword evidence="2" id="KW-1003">Cell membrane</keyword>
<feature type="transmembrane region" description="Helical" evidence="6">
    <location>
        <begin position="152"/>
        <end position="172"/>
    </location>
</feature>